<proteinExistence type="predicted"/>
<comment type="caution">
    <text evidence="1">The sequence shown here is derived from an EMBL/GenBank/DDBJ whole genome shotgun (WGS) entry which is preliminary data.</text>
</comment>
<evidence type="ECO:0000313" key="1">
    <source>
        <dbReference type="EMBL" id="OMI04511.1"/>
    </source>
</evidence>
<reference evidence="1 2" key="1">
    <citation type="submission" date="2017-01" db="EMBL/GenBank/DDBJ databases">
        <title>Bacillus phylogenomics.</title>
        <authorList>
            <person name="Dunlap C."/>
        </authorList>
    </citation>
    <scope>NUCLEOTIDE SEQUENCE [LARGE SCALE GENOMIC DNA]</scope>
    <source>
        <strain evidence="1 2">NRRL B-41282</strain>
    </source>
</reference>
<name>A0A1R1RZL9_9BACI</name>
<dbReference type="Proteomes" id="UP000187367">
    <property type="component" value="Unassembled WGS sequence"/>
</dbReference>
<dbReference type="EMBL" id="MTJL01000026">
    <property type="protein sequence ID" value="OMI04511.1"/>
    <property type="molecule type" value="Genomic_DNA"/>
</dbReference>
<organism evidence="1 2">
    <name type="scientific">Bacillus swezeyi</name>
    <dbReference type="NCBI Taxonomy" id="1925020"/>
    <lineage>
        <taxon>Bacteria</taxon>
        <taxon>Bacillati</taxon>
        <taxon>Bacillota</taxon>
        <taxon>Bacilli</taxon>
        <taxon>Bacillales</taxon>
        <taxon>Bacillaceae</taxon>
        <taxon>Bacillus</taxon>
    </lineage>
</organism>
<protein>
    <submittedName>
        <fullName evidence="1">Uncharacterized protein</fullName>
    </submittedName>
</protein>
<accession>A0A1R1QIN2</accession>
<accession>A0A1R1RZL9</accession>
<keyword evidence="2" id="KW-1185">Reference proteome</keyword>
<gene>
    <name evidence="1" type="ORF">BW143_13700</name>
</gene>
<evidence type="ECO:0000313" key="2">
    <source>
        <dbReference type="Proteomes" id="UP000187367"/>
    </source>
</evidence>
<dbReference type="AlphaFoldDB" id="A0A1R1RZL9"/>
<sequence>MIRFIFGYRVEFYRSIKKTPSWRDFRIITQKLKMNWNTAVEYKEITGRKYDKPAVSVGLGMTIAQ</sequence>